<dbReference type="AlphaFoldDB" id="A0A7Z0PET4"/>
<keyword evidence="1" id="KW-1133">Transmembrane helix</keyword>
<keyword evidence="1" id="KW-0472">Membrane</keyword>
<keyword evidence="3" id="KW-1185">Reference proteome</keyword>
<sequence>MKKIAYVGTKINFDIYRVLHNRIKEVKNLDSEIFYVSYLDVTIDEFLKEYDAVFFEDNLYNKQKFDFYFNVDGVIQEINLKKLSFIELMKYANFKIENSNILILETNEYFKQIYEGLKELKASKFHISSIKQNNSIKLDKGDYFKNFLDIERLSNLDLIINLTDLGNIYTLDQSPLKNDTNINSKYVLDLVKIPIESTFLKQFKSKGANIIYGIDLSIIEMILMLLMIFDRKDIFYNEFIKQLHVFVDKKINPRPKNEVEEINTSKEFLKLLKGNI</sequence>
<evidence type="ECO:0000313" key="2">
    <source>
        <dbReference type="EMBL" id="NYV27451.1"/>
    </source>
</evidence>
<gene>
    <name evidence="2" type="ORF">HP397_01235</name>
</gene>
<dbReference type="Proteomes" id="UP000526184">
    <property type="component" value="Unassembled WGS sequence"/>
</dbReference>
<comment type="caution">
    <text evidence="2">The sequence shown here is derived from an EMBL/GenBank/DDBJ whole genome shotgun (WGS) entry which is preliminary data.</text>
</comment>
<accession>A0A7Z0PET4</accession>
<name>A0A7Z0PET4_9FUSO</name>
<proteinExistence type="predicted"/>
<evidence type="ECO:0000256" key="1">
    <source>
        <dbReference type="SAM" id="Phobius"/>
    </source>
</evidence>
<reference evidence="2 3" key="1">
    <citation type="submission" date="2020-05" db="EMBL/GenBank/DDBJ databases">
        <title>Streptobacillus felis strain LHL191014123.</title>
        <authorList>
            <person name="Fawzy A."/>
            <person name="Rau J."/>
            <person name="Risse K."/>
            <person name="Schauerte N."/>
            <person name="Geiger C."/>
            <person name="Blom J."/>
            <person name="Imirzalioglu C."/>
            <person name="Falgenhauer J."/>
            <person name="Bach A."/>
            <person name="Herden C."/>
            <person name="Eisenberg T."/>
        </authorList>
    </citation>
    <scope>NUCLEOTIDE SEQUENCE [LARGE SCALE GENOMIC DNA]</scope>
    <source>
        <strain evidence="2 3">LHL191014123</strain>
    </source>
</reference>
<dbReference type="InterPro" id="IPR036291">
    <property type="entry name" value="NAD(P)-bd_dom_sf"/>
</dbReference>
<evidence type="ECO:0000313" key="3">
    <source>
        <dbReference type="Proteomes" id="UP000526184"/>
    </source>
</evidence>
<organism evidence="2 3">
    <name type="scientific">Streptobacillus felis</name>
    <dbReference type="NCBI Taxonomy" id="1384509"/>
    <lineage>
        <taxon>Bacteria</taxon>
        <taxon>Fusobacteriati</taxon>
        <taxon>Fusobacteriota</taxon>
        <taxon>Fusobacteriia</taxon>
        <taxon>Fusobacteriales</taxon>
        <taxon>Leptotrichiaceae</taxon>
        <taxon>Streptobacillus</taxon>
    </lineage>
</organism>
<protein>
    <submittedName>
        <fullName evidence="2">Uncharacterized protein</fullName>
    </submittedName>
</protein>
<dbReference type="Gene3D" id="3.40.50.720">
    <property type="entry name" value="NAD(P)-binding Rossmann-like Domain"/>
    <property type="match status" value="1"/>
</dbReference>
<dbReference type="EMBL" id="JABMKT010000003">
    <property type="protein sequence ID" value="NYV27451.1"/>
    <property type="molecule type" value="Genomic_DNA"/>
</dbReference>
<dbReference type="SUPFAM" id="SSF51735">
    <property type="entry name" value="NAD(P)-binding Rossmann-fold domains"/>
    <property type="match status" value="1"/>
</dbReference>
<feature type="transmembrane region" description="Helical" evidence="1">
    <location>
        <begin position="210"/>
        <end position="229"/>
    </location>
</feature>
<dbReference type="RefSeq" id="WP_180135375.1">
    <property type="nucleotide sequence ID" value="NZ_JABMKT010000003.1"/>
</dbReference>
<keyword evidence="1" id="KW-0812">Transmembrane</keyword>